<dbReference type="InterPro" id="IPR025558">
    <property type="entry name" value="DUF4283"/>
</dbReference>
<feature type="domain" description="DUF4283" evidence="2">
    <location>
        <begin position="13"/>
        <end position="94"/>
    </location>
</feature>
<accession>A0AAQ3Q0J5</accession>
<proteinExistence type="predicted"/>
<dbReference type="PANTHER" id="PTHR31286:SF99">
    <property type="entry name" value="DUF4283 DOMAIN-CONTAINING PROTEIN"/>
    <property type="match status" value="1"/>
</dbReference>
<dbReference type="Pfam" id="PF14111">
    <property type="entry name" value="DUF4283"/>
    <property type="match status" value="1"/>
</dbReference>
<evidence type="ECO:0000313" key="4">
    <source>
        <dbReference type="Proteomes" id="UP001327560"/>
    </source>
</evidence>
<evidence type="ECO:0000256" key="1">
    <source>
        <dbReference type="SAM" id="MobiDB-lite"/>
    </source>
</evidence>
<protein>
    <recommendedName>
        <fullName evidence="2">DUF4283 domain-containing protein</fullName>
    </recommendedName>
</protein>
<dbReference type="EMBL" id="CP136890">
    <property type="protein sequence ID" value="WOK92380.1"/>
    <property type="molecule type" value="Genomic_DNA"/>
</dbReference>
<dbReference type="AlphaFoldDB" id="A0AAQ3Q0J5"/>
<name>A0AAQ3Q0J5_9LILI</name>
<dbReference type="Proteomes" id="UP001327560">
    <property type="component" value="Chromosome 1"/>
</dbReference>
<organism evidence="3 4">
    <name type="scientific">Canna indica</name>
    <name type="common">Indian-shot</name>
    <dbReference type="NCBI Taxonomy" id="4628"/>
    <lineage>
        <taxon>Eukaryota</taxon>
        <taxon>Viridiplantae</taxon>
        <taxon>Streptophyta</taxon>
        <taxon>Embryophyta</taxon>
        <taxon>Tracheophyta</taxon>
        <taxon>Spermatophyta</taxon>
        <taxon>Magnoliopsida</taxon>
        <taxon>Liliopsida</taxon>
        <taxon>Zingiberales</taxon>
        <taxon>Cannaceae</taxon>
        <taxon>Canna</taxon>
    </lineage>
</organism>
<dbReference type="PANTHER" id="PTHR31286">
    <property type="entry name" value="GLYCINE-RICH CELL WALL STRUCTURAL PROTEIN 1.8-LIKE"/>
    <property type="match status" value="1"/>
</dbReference>
<evidence type="ECO:0000313" key="3">
    <source>
        <dbReference type="EMBL" id="WOK92380.1"/>
    </source>
</evidence>
<keyword evidence="4" id="KW-1185">Reference proteome</keyword>
<feature type="region of interest" description="Disordered" evidence="1">
    <location>
        <begin position="166"/>
        <end position="192"/>
    </location>
</feature>
<dbReference type="InterPro" id="IPR040256">
    <property type="entry name" value="At4g02000-like"/>
</dbReference>
<evidence type="ECO:0000259" key="2">
    <source>
        <dbReference type="Pfam" id="PF14111"/>
    </source>
</evidence>
<reference evidence="3 4" key="1">
    <citation type="submission" date="2023-10" db="EMBL/GenBank/DDBJ databases">
        <title>Chromosome-scale genome assembly provides insights into flower coloration mechanisms of Canna indica.</title>
        <authorList>
            <person name="Li C."/>
        </authorList>
    </citation>
    <scope>NUCLEOTIDE SEQUENCE [LARGE SCALE GENOMIC DNA]</scope>
    <source>
        <tissue evidence="3">Flower</tissue>
    </source>
</reference>
<sequence length="297" mass="34798">MISEEDIEKTRRECKLVLYGKFFGRTPSLELVKNIMHKLWKIKGSCKVIDLASDFFAFKFNDENDYWSVYSGGPWFLRGQVLSLVQWKKNFQPMKEEVSVVPVWIQMPSLLLEFMSQDILLQLAAVIGKSVKIDEYTKAGDRGKFTRILAYENLMNICYNCEKNGHKEEVRNSKERKETNAHGDEHKKKDNKEERLLGPWVQVLKKNRKGFKRDGRMESTHKKSFTVLDNPTFEDAVNRNEGTDIIVRNNARIKAESEKDRTWALKKIMIITEGMAENEEKKENGNCRWRRDSQYGD</sequence>
<gene>
    <name evidence="3" type="ORF">Cni_G01071</name>
</gene>
<feature type="region of interest" description="Disordered" evidence="1">
    <location>
        <begin position="278"/>
        <end position="297"/>
    </location>
</feature>